<keyword evidence="4" id="KW-1185">Reference proteome</keyword>
<dbReference type="Proteomes" id="UP001159428">
    <property type="component" value="Unassembled WGS sequence"/>
</dbReference>
<dbReference type="Gene3D" id="3.40.50.300">
    <property type="entry name" value="P-loop containing nucleotide triphosphate hydrolases"/>
    <property type="match status" value="1"/>
</dbReference>
<feature type="compositionally biased region" description="Acidic residues" evidence="1">
    <location>
        <begin position="86"/>
        <end position="100"/>
    </location>
</feature>
<dbReference type="Pfam" id="PF05729">
    <property type="entry name" value="NACHT"/>
    <property type="match status" value="1"/>
</dbReference>
<name>A0AAU9WF06_9CNID</name>
<sequence>MVFNTLAGRVILNYYRKSSTLPRDVARANGHTILRDFLEDVNERLSKEVCSEDSYETVNWLELEHAVEKKVCLPCTDDAQLVSSPDGDDNQSDYEADDEASLLPSPADANANGGELDDSEHGDIGQITLDKNDSRDSIATEAESQRHQTGTERQAEGGSLFTNRDDSEMEMESLSHGTDNVEIKSNPRVSYTDYSEKSVVNSAQDAVTNVALHPNQEGADPADDHFVSSAVMSVAGETSHAIELSSEGGANSSAERQNQEPTDSMTISLPCEINTGTLMNRYIQTTTKNTFWKRYCSETDQKEGQDELKKPLGYNQGGAGPANDHIVTSAVTNSAGEAPNSFERGSEVGNNIGASLYIRGLIVGITKVPPCLDNAERVAGPFIIMKTENNRKERSCGRKEREEELNNLDKPPVKQGTPAYEELQELANRVDSKLKKLGRLFGVKEPKLHDVEQMHWQQCVRAYQMLMDWKMENGCAAAYQVYAALQHRLVQCKEVAEQVCYNYDSELNLSQKEMAFASEGITNLAPLFNQEGAVSDGDSLVSYDVVPGAAEIVKSSELYFGGAKNSRASHLDQRPLVAAASVPLYGNKPQRLVGPFTQTSTSPRSETDRKEAVDCHEWLLSSGITWPFIKSKEQQDQSAKTVQERNWSVFTNEDDLGVSSLKTFDVSTFRRKLAEHYRRTTAAQTSVWGGTTVYLDQIYCRLSWVKEERTPAGSLQSELFHYTDLLNEDKNGFRSKRIVVQGPPGIGKSTFVNKMAREWSAVVDESVIEKHKGALSKFELALIINLREVATFRNLRDVIKGSRIFSVEDRPLTEQLLSYIATNQEKVLFVFDGYDEYRPRHDSEIFEIFQGNKLKDCCVMITTRTSERDELVAHADTCAEITGFNAEYRTVFITRILGCKTDAQALMDYIAQEDLEDLARVPLLLLFLCTLWKKANFKSLPESKTKLHYAIVQDAIGREEWKPSHGICRNVEDFEQSLVDMGKVALKCLLRGDILLDYDQLPTAIILPESSSGGLLQGFHNTECSQPRQTGVFIHKSFQEFFAAFYIAYRCVPEGHLGDVQQHICNLHDCEALRNVLQFVCGLSDNGAVKVFELLRSVRNSHPELDFRKAVPKEKHQTVMRLCDLSNQQYRFIDLVYNCFEEVQSKNELLKLCVDCAGGIFLVDNRFINLLRKMNVNVKELTQLRESVFFVVIVDALNISMVHDLVELLDVLDVPLRITENSTPLPLGDFLKKFVSTSGCQKWGFSAIIYFRLGKTQVHITESESCCDNHCKLFAGDSACFKEKPSKHSWFTGLSSFVNFHLPKIRTVAHDMKWRKRLLRIEHYGSPGSD</sequence>
<accession>A0AAU9WF06</accession>
<dbReference type="CDD" id="cd01670">
    <property type="entry name" value="Death"/>
    <property type="match status" value="1"/>
</dbReference>
<dbReference type="InterPro" id="IPR007111">
    <property type="entry name" value="NACHT_NTPase"/>
</dbReference>
<dbReference type="InterPro" id="IPR027417">
    <property type="entry name" value="P-loop_NTPase"/>
</dbReference>
<feature type="region of interest" description="Disordered" evidence="1">
    <location>
        <begin position="239"/>
        <end position="267"/>
    </location>
</feature>
<protein>
    <recommendedName>
        <fullName evidence="2">NACHT domain-containing protein</fullName>
    </recommendedName>
</protein>
<comment type="caution">
    <text evidence="3">The sequence shown here is derived from an EMBL/GenBank/DDBJ whole genome shotgun (WGS) entry which is preliminary data.</text>
</comment>
<feature type="region of interest" description="Disordered" evidence="1">
    <location>
        <begin position="82"/>
        <end position="162"/>
    </location>
</feature>
<feature type="compositionally biased region" description="Basic and acidic residues" evidence="1">
    <location>
        <begin position="130"/>
        <end position="155"/>
    </location>
</feature>
<organism evidence="3 4">
    <name type="scientific">Pocillopora meandrina</name>
    <dbReference type="NCBI Taxonomy" id="46732"/>
    <lineage>
        <taxon>Eukaryota</taxon>
        <taxon>Metazoa</taxon>
        <taxon>Cnidaria</taxon>
        <taxon>Anthozoa</taxon>
        <taxon>Hexacorallia</taxon>
        <taxon>Scleractinia</taxon>
        <taxon>Astrocoeniina</taxon>
        <taxon>Pocilloporidae</taxon>
        <taxon>Pocillopora</taxon>
    </lineage>
</organism>
<reference evidence="3 4" key="1">
    <citation type="submission" date="2022-05" db="EMBL/GenBank/DDBJ databases">
        <authorList>
            <consortium name="Genoscope - CEA"/>
            <person name="William W."/>
        </authorList>
    </citation>
    <scope>NUCLEOTIDE SEQUENCE [LARGE SCALE GENOMIC DNA]</scope>
</reference>
<dbReference type="Gene3D" id="1.10.533.10">
    <property type="entry name" value="Death Domain, Fas"/>
    <property type="match status" value="1"/>
</dbReference>
<dbReference type="PANTHER" id="PTHR46312">
    <property type="entry name" value="NACHT DOMAIN-CONTAINING PROTEIN"/>
    <property type="match status" value="1"/>
</dbReference>
<gene>
    <name evidence="3" type="ORF">PMEA_00005192</name>
</gene>
<proteinExistence type="predicted"/>
<dbReference type="PROSITE" id="PS50837">
    <property type="entry name" value="NACHT"/>
    <property type="match status" value="1"/>
</dbReference>
<evidence type="ECO:0000313" key="4">
    <source>
        <dbReference type="Proteomes" id="UP001159428"/>
    </source>
</evidence>
<dbReference type="PANTHER" id="PTHR46312:SF2">
    <property type="entry name" value="NUCLEOTIDE-BINDING OLIGOMERIZATION DOMAIN-CONTAINING PROTEIN 2-LIKE"/>
    <property type="match status" value="1"/>
</dbReference>
<evidence type="ECO:0000313" key="3">
    <source>
        <dbReference type="EMBL" id="CAH3112492.1"/>
    </source>
</evidence>
<evidence type="ECO:0000256" key="1">
    <source>
        <dbReference type="SAM" id="MobiDB-lite"/>
    </source>
</evidence>
<evidence type="ECO:0000259" key="2">
    <source>
        <dbReference type="PROSITE" id="PS50837"/>
    </source>
</evidence>
<feature type="region of interest" description="Disordered" evidence="1">
    <location>
        <begin position="302"/>
        <end position="325"/>
    </location>
</feature>
<dbReference type="EMBL" id="CALNXJ010000013">
    <property type="protein sequence ID" value="CAH3112492.1"/>
    <property type="molecule type" value="Genomic_DNA"/>
</dbReference>
<feature type="domain" description="NACHT" evidence="2">
    <location>
        <begin position="736"/>
        <end position="866"/>
    </location>
</feature>
<feature type="compositionally biased region" description="Polar residues" evidence="1">
    <location>
        <begin position="248"/>
        <end position="267"/>
    </location>
</feature>
<dbReference type="SUPFAM" id="SSF52540">
    <property type="entry name" value="P-loop containing nucleoside triphosphate hydrolases"/>
    <property type="match status" value="1"/>
</dbReference>
<dbReference type="InterPro" id="IPR011029">
    <property type="entry name" value="DEATH-like_dom_sf"/>
</dbReference>